<sequence>MPLSRCTCKMDQPGSRCRYHREHNFDVSSLEILARGRVSPDLLQSPNKRHVSSPSNQQNSSFTFEEKSPSKGQPPKKQDMETTYQKDFCRNSGLGVNIPIQNGK</sequence>
<name>A0A1D2N8X5_ORCCI</name>
<evidence type="ECO:0000313" key="3">
    <source>
        <dbReference type="Proteomes" id="UP000094527"/>
    </source>
</evidence>
<comment type="caution">
    <text evidence="2">The sequence shown here is derived from an EMBL/GenBank/DDBJ whole genome shotgun (WGS) entry which is preliminary data.</text>
</comment>
<evidence type="ECO:0000256" key="1">
    <source>
        <dbReference type="SAM" id="MobiDB-lite"/>
    </source>
</evidence>
<protein>
    <submittedName>
        <fullName evidence="2">Uncharacterized protein</fullName>
    </submittedName>
</protein>
<proteinExistence type="predicted"/>
<accession>A0A1D2N8X5</accession>
<dbReference type="AlphaFoldDB" id="A0A1D2N8X5"/>
<dbReference type="Proteomes" id="UP000094527">
    <property type="component" value="Unassembled WGS sequence"/>
</dbReference>
<feature type="region of interest" description="Disordered" evidence="1">
    <location>
        <begin position="38"/>
        <end position="104"/>
    </location>
</feature>
<organism evidence="2 3">
    <name type="scientific">Orchesella cincta</name>
    <name type="common">Springtail</name>
    <name type="synonym">Podura cincta</name>
    <dbReference type="NCBI Taxonomy" id="48709"/>
    <lineage>
        <taxon>Eukaryota</taxon>
        <taxon>Metazoa</taxon>
        <taxon>Ecdysozoa</taxon>
        <taxon>Arthropoda</taxon>
        <taxon>Hexapoda</taxon>
        <taxon>Collembola</taxon>
        <taxon>Entomobryomorpha</taxon>
        <taxon>Entomobryoidea</taxon>
        <taxon>Orchesellidae</taxon>
        <taxon>Orchesellinae</taxon>
        <taxon>Orchesella</taxon>
    </lineage>
</organism>
<gene>
    <name evidence="2" type="ORF">Ocin01_04991</name>
</gene>
<feature type="compositionally biased region" description="Polar residues" evidence="1">
    <location>
        <begin position="42"/>
        <end position="63"/>
    </location>
</feature>
<reference evidence="2 3" key="1">
    <citation type="journal article" date="2016" name="Genome Biol. Evol.">
        <title>Gene Family Evolution Reflects Adaptation to Soil Environmental Stressors in the Genome of the Collembolan Orchesella cincta.</title>
        <authorList>
            <person name="Faddeeva-Vakhrusheva A."/>
            <person name="Derks M.F."/>
            <person name="Anvar S.Y."/>
            <person name="Agamennone V."/>
            <person name="Suring W."/>
            <person name="Smit S."/>
            <person name="van Straalen N.M."/>
            <person name="Roelofs D."/>
        </authorList>
    </citation>
    <scope>NUCLEOTIDE SEQUENCE [LARGE SCALE GENOMIC DNA]</scope>
    <source>
        <tissue evidence="2">Mixed pool</tissue>
    </source>
</reference>
<keyword evidence="3" id="KW-1185">Reference proteome</keyword>
<dbReference type="EMBL" id="LJIJ01000143">
    <property type="protein sequence ID" value="ODN01687.1"/>
    <property type="molecule type" value="Genomic_DNA"/>
</dbReference>
<evidence type="ECO:0000313" key="2">
    <source>
        <dbReference type="EMBL" id="ODN01687.1"/>
    </source>
</evidence>